<dbReference type="PANTHER" id="PTHR38166:SF1">
    <property type="entry name" value="C2H2-TYPE DOMAIN-CONTAINING PROTEIN"/>
    <property type="match status" value="1"/>
</dbReference>
<dbReference type="InParanoid" id="A0A136INS8"/>
<evidence type="ECO:0000313" key="3">
    <source>
        <dbReference type="Proteomes" id="UP000070501"/>
    </source>
</evidence>
<feature type="region of interest" description="Disordered" evidence="1">
    <location>
        <begin position="122"/>
        <end position="145"/>
    </location>
</feature>
<dbReference type="Proteomes" id="UP000070501">
    <property type="component" value="Unassembled WGS sequence"/>
</dbReference>
<feature type="region of interest" description="Disordered" evidence="1">
    <location>
        <begin position="23"/>
        <end position="44"/>
    </location>
</feature>
<dbReference type="AlphaFoldDB" id="A0A136INS8"/>
<evidence type="ECO:0000256" key="1">
    <source>
        <dbReference type="SAM" id="MobiDB-lite"/>
    </source>
</evidence>
<reference evidence="3" key="1">
    <citation type="submission" date="2016-02" db="EMBL/GenBank/DDBJ databases">
        <title>Draft genome sequence of Microdochium bolleyi, a fungal endophyte of beachgrass.</title>
        <authorList>
            <consortium name="DOE Joint Genome Institute"/>
            <person name="David A.S."/>
            <person name="May G."/>
            <person name="Haridas S."/>
            <person name="Lim J."/>
            <person name="Wang M."/>
            <person name="Labutti K."/>
            <person name="Lipzen A."/>
            <person name="Barry K."/>
            <person name="Grigoriev I.V."/>
        </authorList>
    </citation>
    <scope>NUCLEOTIDE SEQUENCE [LARGE SCALE GENOMIC DNA]</scope>
    <source>
        <strain evidence="3">J235TASD1</strain>
    </source>
</reference>
<proteinExistence type="predicted"/>
<organism evidence="2 3">
    <name type="scientific">Microdochium bolleyi</name>
    <dbReference type="NCBI Taxonomy" id="196109"/>
    <lineage>
        <taxon>Eukaryota</taxon>
        <taxon>Fungi</taxon>
        <taxon>Dikarya</taxon>
        <taxon>Ascomycota</taxon>
        <taxon>Pezizomycotina</taxon>
        <taxon>Sordariomycetes</taxon>
        <taxon>Xylariomycetidae</taxon>
        <taxon>Xylariales</taxon>
        <taxon>Microdochiaceae</taxon>
        <taxon>Microdochium</taxon>
    </lineage>
</organism>
<dbReference type="EMBL" id="KQ964267">
    <property type="protein sequence ID" value="KXJ86582.1"/>
    <property type="molecule type" value="Genomic_DNA"/>
</dbReference>
<evidence type="ECO:0000313" key="2">
    <source>
        <dbReference type="EMBL" id="KXJ86582.1"/>
    </source>
</evidence>
<accession>A0A136INS8</accession>
<name>A0A136INS8_9PEZI</name>
<dbReference type="PANTHER" id="PTHR38166">
    <property type="entry name" value="C2H2-TYPE DOMAIN-CONTAINING PROTEIN-RELATED"/>
    <property type="match status" value="1"/>
</dbReference>
<dbReference type="OrthoDB" id="3564303at2759"/>
<evidence type="ECO:0008006" key="4">
    <source>
        <dbReference type="Google" id="ProtNLM"/>
    </source>
</evidence>
<feature type="compositionally biased region" description="Polar residues" evidence="1">
    <location>
        <begin position="124"/>
        <end position="145"/>
    </location>
</feature>
<sequence length="608" mass="68795">MMPPFPKGPWITRESDTIEQCDHSTFDKEDSPVNKRRGHEGESPIDRWKNAVETLPAFLAAGQSSVALDTLGHLRMPRLLDKFDWQWANAPETGQLHRSHDHTSHGNEEDGILSSRQYHDTIRPTRSSSQNTAWNTASEKSTTTEHFYATEDDSATESLSISSHLDGPGLSESVTDKTWFHELCRVVNAVYSDWRNTRGSRAVRPDYRETDLGKRSRGDTGTQQQSAGKIDENGGGQSKKAGKRKVLNDNSRIGDDGRNDGSNDEDGIDINDRKRLRPEVPERRFACPFYKHDNVRHAGCLLRRLTRVRDVKQHLRCAHRRPPFCPVCGEEFVLQDRLEDHIRGRTCQEQDFDKPEGITEKQSRDLSGRVLSKATPTAQWFSIWDIVFPGEARPDSPFVYGAVERICHEFVPFYDCHALGIIETYFESRPPSTSSESVSDDIQRDSRLVYTVGRVVVADLARRMMEEDINDNASICMEASADQGQEETLSHAPSASVLIPERTLPGVVAPDEMASHLSNFTERNDTELINTFLSFHCAELSQEQRQTPEDTHDPTFFDPDVDPNVDPDVDQHVTGQLDHIQDGSAQLDQLPEYVEPLNLQLHGLWRQT</sequence>
<gene>
    <name evidence="2" type="ORF">Micbo1qcDRAFT_179836</name>
</gene>
<protein>
    <recommendedName>
        <fullName evidence="4">C2H2-type domain-containing protein</fullName>
    </recommendedName>
</protein>
<feature type="compositionally biased region" description="Basic and acidic residues" evidence="1">
    <location>
        <begin position="252"/>
        <end position="261"/>
    </location>
</feature>
<keyword evidence="3" id="KW-1185">Reference proteome</keyword>
<feature type="region of interest" description="Disordered" evidence="1">
    <location>
        <begin position="205"/>
        <end position="275"/>
    </location>
</feature>
<dbReference type="STRING" id="196109.A0A136INS8"/>
<feature type="compositionally biased region" description="Basic and acidic residues" evidence="1">
    <location>
        <begin position="205"/>
        <end position="218"/>
    </location>
</feature>